<comment type="caution">
    <text evidence="1">The sequence shown here is derived from an EMBL/GenBank/DDBJ whole genome shotgun (WGS) entry which is preliminary data.</text>
</comment>
<dbReference type="EMBL" id="BKCJ011305633">
    <property type="protein sequence ID" value="GFD18164.1"/>
    <property type="molecule type" value="Genomic_DNA"/>
</dbReference>
<accession>A0A699UEP6</accession>
<organism evidence="1">
    <name type="scientific">Tanacetum cinerariifolium</name>
    <name type="common">Dalmatian daisy</name>
    <name type="synonym">Chrysanthemum cinerariifolium</name>
    <dbReference type="NCBI Taxonomy" id="118510"/>
    <lineage>
        <taxon>Eukaryota</taxon>
        <taxon>Viridiplantae</taxon>
        <taxon>Streptophyta</taxon>
        <taxon>Embryophyta</taxon>
        <taxon>Tracheophyta</taxon>
        <taxon>Spermatophyta</taxon>
        <taxon>Magnoliopsida</taxon>
        <taxon>eudicotyledons</taxon>
        <taxon>Gunneridae</taxon>
        <taxon>Pentapetalae</taxon>
        <taxon>asterids</taxon>
        <taxon>campanulids</taxon>
        <taxon>Asterales</taxon>
        <taxon>Asteraceae</taxon>
        <taxon>Asteroideae</taxon>
        <taxon>Anthemideae</taxon>
        <taxon>Anthemidinae</taxon>
        <taxon>Tanacetum</taxon>
    </lineage>
</organism>
<sequence>PSTESNIEIIDPIFEKFTDELALDYSPLPKDDNDDDDDLFNLKSDNDEWKKLLYGDFYKDIDSKKDKIRTLK</sequence>
<gene>
    <name evidence="1" type="ORF">Tci_890133</name>
</gene>
<evidence type="ECO:0000313" key="1">
    <source>
        <dbReference type="EMBL" id="GFD18164.1"/>
    </source>
</evidence>
<name>A0A699UEP6_TANCI</name>
<dbReference type="AlphaFoldDB" id="A0A699UEP6"/>
<protein>
    <submittedName>
        <fullName evidence="1">Uncharacterized protein</fullName>
    </submittedName>
</protein>
<proteinExistence type="predicted"/>
<reference evidence="1" key="1">
    <citation type="journal article" date="2019" name="Sci. Rep.">
        <title>Draft genome of Tanacetum cinerariifolium, the natural source of mosquito coil.</title>
        <authorList>
            <person name="Yamashiro T."/>
            <person name="Shiraishi A."/>
            <person name="Satake H."/>
            <person name="Nakayama K."/>
        </authorList>
    </citation>
    <scope>NUCLEOTIDE SEQUENCE</scope>
</reference>
<feature type="non-terminal residue" evidence="1">
    <location>
        <position position="1"/>
    </location>
</feature>